<dbReference type="SUPFAM" id="SSF49265">
    <property type="entry name" value="Fibronectin type III"/>
    <property type="match status" value="1"/>
</dbReference>
<dbReference type="InterPro" id="IPR050964">
    <property type="entry name" value="Striated_Muscle_Regulatory"/>
</dbReference>
<dbReference type="PANTHER" id="PTHR13817:SF151">
    <property type="entry name" value="TITIN"/>
    <property type="match status" value="1"/>
</dbReference>
<dbReference type="FunFam" id="2.60.40.10:FF:001232">
    <property type="entry name" value="Immunoglobulin-like and fibronectin type III domain-containing 1"/>
    <property type="match status" value="1"/>
</dbReference>
<reference evidence="3" key="1">
    <citation type="submission" date="2015-07" db="EMBL/GenBank/DDBJ databases">
        <title>MeaNS - Measles Nucleotide Surveillance Program.</title>
        <authorList>
            <person name="Tran T."/>
            <person name="Druce J."/>
        </authorList>
    </citation>
    <scope>NUCLEOTIDE SEQUENCE</scope>
    <source>
        <strain evidence="3">UCB-OBI-ISO-001</strain>
        <tissue evidence="3">Gonad</tissue>
    </source>
</reference>
<dbReference type="InterPro" id="IPR013783">
    <property type="entry name" value="Ig-like_fold"/>
</dbReference>
<evidence type="ECO:0000256" key="1">
    <source>
        <dbReference type="ARBA" id="ARBA00022737"/>
    </source>
</evidence>
<dbReference type="CDD" id="cd00063">
    <property type="entry name" value="FN3"/>
    <property type="match status" value="2"/>
</dbReference>
<dbReference type="EMBL" id="KQ416137">
    <property type="protein sequence ID" value="KOF98474.1"/>
    <property type="molecule type" value="Genomic_DNA"/>
</dbReference>
<dbReference type="PANTHER" id="PTHR13817">
    <property type="entry name" value="TITIN"/>
    <property type="match status" value="1"/>
</dbReference>
<proteinExistence type="predicted"/>
<dbReference type="SMART" id="SM00060">
    <property type="entry name" value="FN3"/>
    <property type="match status" value="2"/>
</dbReference>
<name>A0A0L8IAN9_OCTBM</name>
<dbReference type="AlphaFoldDB" id="A0A0L8IAN9"/>
<dbReference type="PROSITE" id="PS50853">
    <property type="entry name" value="FN3"/>
    <property type="match status" value="2"/>
</dbReference>
<feature type="domain" description="Fibronectin type-III" evidence="2">
    <location>
        <begin position="88"/>
        <end position="183"/>
    </location>
</feature>
<dbReference type="Pfam" id="PF00041">
    <property type="entry name" value="fn3"/>
    <property type="match status" value="2"/>
</dbReference>
<feature type="non-terminal residue" evidence="3">
    <location>
        <position position="1"/>
    </location>
</feature>
<protein>
    <recommendedName>
        <fullName evidence="2">Fibronectin type-III domain-containing protein</fullName>
    </recommendedName>
</protein>
<feature type="domain" description="Fibronectin type-III" evidence="2">
    <location>
        <begin position="1"/>
        <end position="82"/>
    </location>
</feature>
<dbReference type="GO" id="GO:0045214">
    <property type="term" value="P:sarcomere organization"/>
    <property type="evidence" value="ECO:0007669"/>
    <property type="project" value="TreeGrafter"/>
</dbReference>
<dbReference type="STRING" id="37653.A0A0L8IAN9"/>
<gene>
    <name evidence="3" type="ORF">OCBIM_22025097mg</name>
</gene>
<dbReference type="InterPro" id="IPR036116">
    <property type="entry name" value="FN3_sf"/>
</dbReference>
<dbReference type="InterPro" id="IPR003961">
    <property type="entry name" value="FN3_dom"/>
</dbReference>
<feature type="non-terminal residue" evidence="3">
    <location>
        <position position="184"/>
    </location>
</feature>
<evidence type="ECO:0000259" key="2">
    <source>
        <dbReference type="PROSITE" id="PS50853"/>
    </source>
</evidence>
<sequence>INIKWKASKDDGGSPIIGYKVEKKHPRALLWSRVDQVDTSTFEMCVRNLYEKNEYLFRVMAINAIGQSVPLESDSTILTRSPYDVPSPPVGPLAVSNVTYNSADLEWKPSEKDGGTPITGYLIEYRTATRSTWSKAATVDPKQTTYTCSNLMEGTEYFFRVIAVNAEGHSRPLESDSVKPMREL</sequence>
<dbReference type="Gene3D" id="2.60.40.10">
    <property type="entry name" value="Immunoglobulins"/>
    <property type="match status" value="2"/>
</dbReference>
<organism evidence="3">
    <name type="scientific">Octopus bimaculoides</name>
    <name type="common">California two-spotted octopus</name>
    <dbReference type="NCBI Taxonomy" id="37653"/>
    <lineage>
        <taxon>Eukaryota</taxon>
        <taxon>Metazoa</taxon>
        <taxon>Spiralia</taxon>
        <taxon>Lophotrochozoa</taxon>
        <taxon>Mollusca</taxon>
        <taxon>Cephalopoda</taxon>
        <taxon>Coleoidea</taxon>
        <taxon>Octopodiformes</taxon>
        <taxon>Octopoda</taxon>
        <taxon>Incirrata</taxon>
        <taxon>Octopodidae</taxon>
        <taxon>Octopus</taxon>
    </lineage>
</organism>
<evidence type="ECO:0000313" key="3">
    <source>
        <dbReference type="EMBL" id="KOF98474.1"/>
    </source>
</evidence>
<accession>A0A0L8IAN9</accession>
<dbReference type="PRINTS" id="PR00014">
    <property type="entry name" value="FNTYPEIII"/>
</dbReference>
<dbReference type="GO" id="GO:0031430">
    <property type="term" value="C:M band"/>
    <property type="evidence" value="ECO:0007669"/>
    <property type="project" value="TreeGrafter"/>
</dbReference>
<keyword evidence="1" id="KW-0677">Repeat</keyword>